<evidence type="ECO:0000313" key="10">
    <source>
        <dbReference type="Proteomes" id="UP001286456"/>
    </source>
</evidence>
<comment type="function">
    <text evidence="7">Arginine methyltransferase involved in the assembly or stability of mitochondrial NADH:ubiquinone oxidoreductase complex (complex I).</text>
</comment>
<dbReference type="SUPFAM" id="SSF53335">
    <property type="entry name" value="S-adenosyl-L-methionine-dependent methyltransferases"/>
    <property type="match status" value="1"/>
</dbReference>
<evidence type="ECO:0000256" key="5">
    <source>
        <dbReference type="ARBA" id="ARBA00023128"/>
    </source>
</evidence>
<dbReference type="PANTHER" id="PTHR12049:SF5">
    <property type="entry name" value="PROTEIN ARGININE METHYLTRANSFERASE NDUFAF7 HOMOLOG, MITOCHONDRIAL"/>
    <property type="match status" value="1"/>
</dbReference>
<dbReference type="InterPro" id="IPR003788">
    <property type="entry name" value="NDUFAF7"/>
</dbReference>
<comment type="subcellular location">
    <subcellularLocation>
        <location evidence="1 7">Mitochondrion</location>
    </subcellularLocation>
</comment>
<reference evidence="9" key="1">
    <citation type="journal article" date="2023" name="Mol. Phylogenet. Evol.">
        <title>Genome-scale phylogeny and comparative genomics of the fungal order Sordariales.</title>
        <authorList>
            <person name="Hensen N."/>
            <person name="Bonometti L."/>
            <person name="Westerberg I."/>
            <person name="Brannstrom I.O."/>
            <person name="Guillou S."/>
            <person name="Cros-Aarteil S."/>
            <person name="Calhoun S."/>
            <person name="Haridas S."/>
            <person name="Kuo A."/>
            <person name="Mondo S."/>
            <person name="Pangilinan J."/>
            <person name="Riley R."/>
            <person name="LaButti K."/>
            <person name="Andreopoulos B."/>
            <person name="Lipzen A."/>
            <person name="Chen C."/>
            <person name="Yan M."/>
            <person name="Daum C."/>
            <person name="Ng V."/>
            <person name="Clum A."/>
            <person name="Steindorff A."/>
            <person name="Ohm R.A."/>
            <person name="Martin F."/>
            <person name="Silar P."/>
            <person name="Natvig D.O."/>
            <person name="Lalanne C."/>
            <person name="Gautier V."/>
            <person name="Ament-Velasquez S.L."/>
            <person name="Kruys A."/>
            <person name="Hutchinson M.I."/>
            <person name="Powell A.J."/>
            <person name="Barry K."/>
            <person name="Miller A.N."/>
            <person name="Grigoriev I.V."/>
            <person name="Debuchy R."/>
            <person name="Gladieux P."/>
            <person name="Hiltunen Thoren M."/>
            <person name="Johannesson H."/>
        </authorList>
    </citation>
    <scope>NUCLEOTIDE SEQUENCE</scope>
    <source>
        <strain evidence="9">SMH4131-1</strain>
    </source>
</reference>
<evidence type="ECO:0000256" key="8">
    <source>
        <dbReference type="SAM" id="MobiDB-lite"/>
    </source>
</evidence>
<evidence type="ECO:0000313" key="9">
    <source>
        <dbReference type="EMBL" id="KAK3336451.1"/>
    </source>
</evidence>
<proteinExistence type="inferred from homology"/>
<dbReference type="Gene3D" id="3.40.50.12710">
    <property type="match status" value="1"/>
</dbReference>
<dbReference type="InterPro" id="IPR029063">
    <property type="entry name" value="SAM-dependent_MTases_sf"/>
</dbReference>
<feature type="region of interest" description="Disordered" evidence="8">
    <location>
        <begin position="72"/>
        <end position="124"/>
    </location>
</feature>
<keyword evidence="3 7" id="KW-0489">Methyltransferase</keyword>
<organism evidence="9 10">
    <name type="scientific">Cercophora scortea</name>
    <dbReference type="NCBI Taxonomy" id="314031"/>
    <lineage>
        <taxon>Eukaryota</taxon>
        <taxon>Fungi</taxon>
        <taxon>Dikarya</taxon>
        <taxon>Ascomycota</taxon>
        <taxon>Pezizomycotina</taxon>
        <taxon>Sordariomycetes</taxon>
        <taxon>Sordariomycetidae</taxon>
        <taxon>Sordariales</taxon>
        <taxon>Lasiosphaeriaceae</taxon>
        <taxon>Cercophora</taxon>
    </lineage>
</organism>
<evidence type="ECO:0000256" key="3">
    <source>
        <dbReference type="ARBA" id="ARBA00022603"/>
    </source>
</evidence>
<comment type="catalytic activity">
    <reaction evidence="6 7">
        <text>L-arginyl-[protein] + 2 S-adenosyl-L-methionine = N(omega),N(omega)'-dimethyl-L-arginyl-[protein] + 2 S-adenosyl-L-homocysteine + 2 H(+)</text>
        <dbReference type="Rhea" id="RHEA:48108"/>
        <dbReference type="Rhea" id="RHEA-COMP:10532"/>
        <dbReference type="Rhea" id="RHEA-COMP:11992"/>
        <dbReference type="ChEBI" id="CHEBI:15378"/>
        <dbReference type="ChEBI" id="CHEBI:29965"/>
        <dbReference type="ChEBI" id="CHEBI:57856"/>
        <dbReference type="ChEBI" id="CHEBI:59789"/>
        <dbReference type="ChEBI" id="CHEBI:88221"/>
        <dbReference type="EC" id="2.1.1.320"/>
    </reaction>
</comment>
<accession>A0AAE0MKY3</accession>
<gene>
    <name evidence="9" type="ORF">B0T19DRAFT_409494</name>
</gene>
<dbReference type="EMBL" id="JAUEPO010000001">
    <property type="protein sequence ID" value="KAK3336451.1"/>
    <property type="molecule type" value="Genomic_DNA"/>
</dbReference>
<name>A0AAE0MKY3_9PEZI</name>
<keyword evidence="10" id="KW-1185">Reference proteome</keyword>
<sequence length="560" mass="64993">MLELELGHPPTPLVRSEKTKREKKGFRLRGPLIARSRSLTMDSPIVTQLFRQLFRHHPACQAQSRRNLAALATTPTTTPTIHHGRRLPSHQQRRSLTTPSGSGADRAPRGSKTLKKNESNWQQRTALFPQDMTEEYKRYPMVTADELRGRKDRPRRVKMLMRDFIEDSLYNPNYGYFSKQVVIFTPGEPFHFPSLHDEMEFHSELSKRYVEFEDGLDAEEPSDTRQLWYTPTELFRPYYGEAIARYLMANYKLTTYPYHDLIIYEMGAGRGTLMLNILDYIREVDPAVYARTKFKIIEISTQLATLQNSQLMRSAASRGHADKVEIINQSIFDWTQPVPSPCFFLAFEVFDNFAHDVIRYDLTTEAPMQGVVLISDEGDFYEFYTPDLDPVASRFLRVRDAATDGQYKLPYPTNRLARWVAANRPFAPNLSTPEYIPTRLMQFFDVLGRYFPAHRLLTSDFHSLPEAVPGLNAPIVQTRFQRRPVPVTTPLVHQGYFDIMFPTDFRISEAMYQVITGKLTRVLTHEEFMRRWAYIEETETKSGENPLLTWYKNASVLLTV</sequence>
<dbReference type="GO" id="GO:0032259">
    <property type="term" value="P:methylation"/>
    <property type="evidence" value="ECO:0007669"/>
    <property type="project" value="UniProtKB-KW"/>
</dbReference>
<dbReference type="GO" id="GO:0035243">
    <property type="term" value="F:protein-arginine omega-N symmetric methyltransferase activity"/>
    <property type="evidence" value="ECO:0007669"/>
    <property type="project" value="UniProtKB-EC"/>
</dbReference>
<keyword evidence="5 7" id="KW-0496">Mitochondrion</keyword>
<evidence type="ECO:0000256" key="1">
    <source>
        <dbReference type="ARBA" id="ARBA00004173"/>
    </source>
</evidence>
<comment type="similarity">
    <text evidence="2 7">Belongs to the NDUFAF7 family.</text>
</comment>
<feature type="compositionally biased region" description="Basic residues" evidence="8">
    <location>
        <begin position="82"/>
        <end position="93"/>
    </location>
</feature>
<feature type="region of interest" description="Disordered" evidence="8">
    <location>
        <begin position="1"/>
        <end position="25"/>
    </location>
</feature>
<dbReference type="AlphaFoldDB" id="A0AAE0MKY3"/>
<dbReference type="FunFam" id="3.40.50.12710:FF:000002">
    <property type="entry name" value="Protein arginine methyltransferase NDUFAF7"/>
    <property type="match status" value="1"/>
</dbReference>
<dbReference type="GO" id="GO:0005739">
    <property type="term" value="C:mitochondrion"/>
    <property type="evidence" value="ECO:0007669"/>
    <property type="project" value="UniProtKB-SubCell"/>
</dbReference>
<evidence type="ECO:0000256" key="7">
    <source>
        <dbReference type="RuleBase" id="RU364114"/>
    </source>
</evidence>
<dbReference type="Pfam" id="PF02636">
    <property type="entry name" value="Methyltransf_28"/>
    <property type="match status" value="1"/>
</dbReference>
<dbReference type="EC" id="2.1.1.320" evidence="7"/>
<protein>
    <recommendedName>
        <fullName evidence="7">Protein arginine methyltransferase NDUFAF7</fullName>
        <ecNumber evidence="7">2.1.1.320</ecNumber>
    </recommendedName>
</protein>
<comment type="caution">
    <text evidence="9">The sequence shown here is derived from an EMBL/GenBank/DDBJ whole genome shotgun (WGS) entry which is preliminary data.</text>
</comment>
<evidence type="ECO:0000256" key="6">
    <source>
        <dbReference type="ARBA" id="ARBA00048612"/>
    </source>
</evidence>
<dbReference type="Proteomes" id="UP001286456">
    <property type="component" value="Unassembled WGS sequence"/>
</dbReference>
<reference evidence="9" key="2">
    <citation type="submission" date="2023-06" db="EMBL/GenBank/DDBJ databases">
        <authorList>
            <consortium name="Lawrence Berkeley National Laboratory"/>
            <person name="Haridas S."/>
            <person name="Hensen N."/>
            <person name="Bonometti L."/>
            <person name="Westerberg I."/>
            <person name="Brannstrom I.O."/>
            <person name="Guillou S."/>
            <person name="Cros-Aarteil S."/>
            <person name="Calhoun S."/>
            <person name="Kuo A."/>
            <person name="Mondo S."/>
            <person name="Pangilinan J."/>
            <person name="Riley R."/>
            <person name="Labutti K."/>
            <person name="Andreopoulos B."/>
            <person name="Lipzen A."/>
            <person name="Chen C."/>
            <person name="Yanf M."/>
            <person name="Daum C."/>
            <person name="Ng V."/>
            <person name="Clum A."/>
            <person name="Steindorff A."/>
            <person name="Ohm R."/>
            <person name="Martin F."/>
            <person name="Silar P."/>
            <person name="Natvig D."/>
            <person name="Lalanne C."/>
            <person name="Gautier V."/>
            <person name="Ament-Velasquez S.L."/>
            <person name="Kruys A."/>
            <person name="Hutchinson M.I."/>
            <person name="Powell A.J."/>
            <person name="Barry K."/>
            <person name="Miller A.N."/>
            <person name="Grigoriev I.V."/>
            <person name="Debuchy R."/>
            <person name="Gladieux P."/>
            <person name="Thoren M.H."/>
            <person name="Johannesson H."/>
        </authorList>
    </citation>
    <scope>NUCLEOTIDE SEQUENCE</scope>
    <source>
        <strain evidence="9">SMH4131-1</strain>
    </source>
</reference>
<evidence type="ECO:0000256" key="4">
    <source>
        <dbReference type="ARBA" id="ARBA00022679"/>
    </source>
</evidence>
<keyword evidence="4 7" id="KW-0808">Transferase</keyword>
<evidence type="ECO:0000256" key="2">
    <source>
        <dbReference type="ARBA" id="ARBA00005891"/>
    </source>
</evidence>
<dbReference type="PANTHER" id="PTHR12049">
    <property type="entry name" value="PROTEIN ARGININE METHYLTRANSFERASE NDUFAF7, MITOCHONDRIAL"/>
    <property type="match status" value="1"/>
</dbReference>
<dbReference type="InterPro" id="IPR038375">
    <property type="entry name" value="NDUFAF7_sf"/>
</dbReference>